<dbReference type="Proteomes" id="UP001589828">
    <property type="component" value="Unassembled WGS sequence"/>
</dbReference>
<accession>A0ABV6LBP9</accession>
<evidence type="ECO:0000313" key="3">
    <source>
        <dbReference type="Proteomes" id="UP001589828"/>
    </source>
</evidence>
<feature type="chain" id="PRO_5045769466" description="Lipoprotein" evidence="1">
    <location>
        <begin position="23"/>
        <end position="173"/>
    </location>
</feature>
<keyword evidence="3" id="KW-1185">Reference proteome</keyword>
<evidence type="ECO:0000313" key="2">
    <source>
        <dbReference type="EMBL" id="MFC0516891.1"/>
    </source>
</evidence>
<dbReference type="RefSeq" id="WP_377024659.1">
    <property type="nucleotide sequence ID" value="NZ_JBHLTS010000069.1"/>
</dbReference>
<sequence length="173" mass="19070">MKKAFILILLIVSGLSACKKDANETAYDKSFKVWQNFKAESKNSYTYTVNSASVFGAGSETKITVQNGVVVARDYSAYILEYRTANTPPAKVIKDQWHEDKSSLSQHNSGASAITLDQVYQKAKNEWLAADKKKNTIYFETNNNGMISNASYVPNGCQDDCSTGISISEIKAL</sequence>
<keyword evidence="1" id="KW-0732">Signal</keyword>
<organism evidence="2 3">
    <name type="scientific">Mucilaginibacter angelicae</name>
    <dbReference type="NCBI Taxonomy" id="869718"/>
    <lineage>
        <taxon>Bacteria</taxon>
        <taxon>Pseudomonadati</taxon>
        <taxon>Bacteroidota</taxon>
        <taxon>Sphingobacteriia</taxon>
        <taxon>Sphingobacteriales</taxon>
        <taxon>Sphingobacteriaceae</taxon>
        <taxon>Mucilaginibacter</taxon>
    </lineage>
</organism>
<gene>
    <name evidence="2" type="ORF">ACFFGT_21970</name>
</gene>
<evidence type="ECO:0008006" key="4">
    <source>
        <dbReference type="Google" id="ProtNLM"/>
    </source>
</evidence>
<comment type="caution">
    <text evidence="2">The sequence shown here is derived from an EMBL/GenBank/DDBJ whole genome shotgun (WGS) entry which is preliminary data.</text>
</comment>
<protein>
    <recommendedName>
        <fullName evidence="4">Lipoprotein</fullName>
    </recommendedName>
</protein>
<proteinExistence type="predicted"/>
<evidence type="ECO:0000256" key="1">
    <source>
        <dbReference type="SAM" id="SignalP"/>
    </source>
</evidence>
<feature type="signal peptide" evidence="1">
    <location>
        <begin position="1"/>
        <end position="22"/>
    </location>
</feature>
<name>A0ABV6LBP9_9SPHI</name>
<reference evidence="2 3" key="1">
    <citation type="submission" date="2024-09" db="EMBL/GenBank/DDBJ databases">
        <authorList>
            <person name="Sun Q."/>
            <person name="Mori K."/>
        </authorList>
    </citation>
    <scope>NUCLEOTIDE SEQUENCE [LARGE SCALE GENOMIC DNA]</scope>
    <source>
        <strain evidence="2 3">NCAIM B.02415</strain>
    </source>
</reference>
<dbReference type="EMBL" id="JBHLTS010000069">
    <property type="protein sequence ID" value="MFC0516891.1"/>
    <property type="molecule type" value="Genomic_DNA"/>
</dbReference>
<dbReference type="PROSITE" id="PS51257">
    <property type="entry name" value="PROKAR_LIPOPROTEIN"/>
    <property type="match status" value="1"/>
</dbReference>